<reference evidence="12" key="1">
    <citation type="journal article" date="2020" name="Stud. Mycol.">
        <title>101 Dothideomycetes genomes: a test case for predicting lifestyles and emergence of pathogens.</title>
        <authorList>
            <person name="Haridas S."/>
            <person name="Albert R."/>
            <person name="Binder M."/>
            <person name="Bloem J."/>
            <person name="Labutti K."/>
            <person name="Salamov A."/>
            <person name="Andreopoulos B."/>
            <person name="Baker S."/>
            <person name="Barry K."/>
            <person name="Bills G."/>
            <person name="Bluhm B."/>
            <person name="Cannon C."/>
            <person name="Castanera R."/>
            <person name="Culley D."/>
            <person name="Daum C."/>
            <person name="Ezra D."/>
            <person name="Gonzalez J."/>
            <person name="Henrissat B."/>
            <person name="Kuo A."/>
            <person name="Liang C."/>
            <person name="Lipzen A."/>
            <person name="Lutzoni F."/>
            <person name="Magnuson J."/>
            <person name="Mondo S."/>
            <person name="Nolan M."/>
            <person name="Ohm R."/>
            <person name="Pangilinan J."/>
            <person name="Park H.-J."/>
            <person name="Ramirez L."/>
            <person name="Alfaro M."/>
            <person name="Sun H."/>
            <person name="Tritt A."/>
            <person name="Yoshinaga Y."/>
            <person name="Zwiers L.-H."/>
            <person name="Turgeon B."/>
            <person name="Goodwin S."/>
            <person name="Spatafora J."/>
            <person name="Crous P."/>
            <person name="Grigoriev I."/>
        </authorList>
    </citation>
    <scope>NUCLEOTIDE SEQUENCE</scope>
    <source>
        <strain evidence="12">CBS 121739</strain>
    </source>
</reference>
<evidence type="ECO:0000256" key="3">
    <source>
        <dbReference type="ARBA" id="ARBA00020256"/>
    </source>
</evidence>
<evidence type="ECO:0000256" key="9">
    <source>
        <dbReference type="ARBA" id="ARBA00023136"/>
    </source>
</evidence>
<dbReference type="Proteomes" id="UP000799437">
    <property type="component" value="Unassembled WGS sequence"/>
</dbReference>
<dbReference type="GO" id="GO:0043001">
    <property type="term" value="P:Golgi to plasma membrane protein transport"/>
    <property type="evidence" value="ECO:0007669"/>
    <property type="project" value="TreeGrafter"/>
</dbReference>
<evidence type="ECO:0000256" key="7">
    <source>
        <dbReference type="ARBA" id="ARBA00022989"/>
    </source>
</evidence>
<sequence length="296" mass="32040">MAWHDQDSWLTWVFSPSISAIIVTALIALLLPVLIHTILYRTQAQASTASFLLLGPSGAGKTSLLTLLERGSTSATHTSQTPSSAEITLPSTIKSASNEYRSENDSSFSGAQRFILTDTPGHGKLRQFASDKLDAKTLKGIIFVVDAANLSKESGGRAEEGLTEAAEYLHDVLLALQKRYTSAKTSKGPKELPVLIAANKFDLFTALPEKLVKTELEKEITNVRNTKSKGLLDSGIGTSDDAVEEEKEWLGDGGEGKFEFRQMEEVNVFVDVIGGNVTGADGPGVGKWWEWIAKQI</sequence>
<protein>
    <recommendedName>
        <fullName evidence="3">Signal recognition particle receptor subunit beta</fullName>
    </recommendedName>
</protein>
<keyword evidence="9 11" id="KW-0472">Membrane</keyword>
<dbReference type="InterPro" id="IPR027417">
    <property type="entry name" value="P-loop_NTPase"/>
</dbReference>
<organism evidence="12 13">
    <name type="scientific">Pseudovirgaria hyperparasitica</name>
    <dbReference type="NCBI Taxonomy" id="470096"/>
    <lineage>
        <taxon>Eukaryota</taxon>
        <taxon>Fungi</taxon>
        <taxon>Dikarya</taxon>
        <taxon>Ascomycota</taxon>
        <taxon>Pezizomycotina</taxon>
        <taxon>Dothideomycetes</taxon>
        <taxon>Dothideomycetes incertae sedis</taxon>
        <taxon>Acrospermales</taxon>
        <taxon>Acrospermaceae</taxon>
        <taxon>Pseudovirgaria</taxon>
    </lineage>
</organism>
<dbReference type="GO" id="GO:0005789">
    <property type="term" value="C:endoplasmic reticulum membrane"/>
    <property type="evidence" value="ECO:0007669"/>
    <property type="project" value="UniProtKB-SubCell"/>
</dbReference>
<keyword evidence="10" id="KW-0675">Receptor</keyword>
<dbReference type="Pfam" id="PF09439">
    <property type="entry name" value="SRPRB"/>
    <property type="match status" value="1"/>
</dbReference>
<evidence type="ECO:0000256" key="6">
    <source>
        <dbReference type="ARBA" id="ARBA00022824"/>
    </source>
</evidence>
<dbReference type="SUPFAM" id="SSF52540">
    <property type="entry name" value="P-loop containing nucleoside triphosphate hydrolases"/>
    <property type="match status" value="1"/>
</dbReference>
<keyword evidence="8" id="KW-0342">GTP-binding</keyword>
<evidence type="ECO:0000313" key="12">
    <source>
        <dbReference type="EMBL" id="KAF2763195.1"/>
    </source>
</evidence>
<dbReference type="GO" id="GO:0006886">
    <property type="term" value="P:intracellular protein transport"/>
    <property type="evidence" value="ECO:0007669"/>
    <property type="project" value="TreeGrafter"/>
</dbReference>
<evidence type="ECO:0000256" key="5">
    <source>
        <dbReference type="ARBA" id="ARBA00022741"/>
    </source>
</evidence>
<gene>
    <name evidence="12" type="ORF">EJ05DRAFT_472111</name>
</gene>
<keyword evidence="13" id="KW-1185">Reference proteome</keyword>
<dbReference type="GO" id="GO:0005525">
    <property type="term" value="F:GTP binding"/>
    <property type="evidence" value="ECO:0007669"/>
    <property type="project" value="UniProtKB-KW"/>
</dbReference>
<feature type="transmembrane region" description="Helical" evidence="11">
    <location>
        <begin position="12"/>
        <end position="35"/>
    </location>
</feature>
<keyword evidence="7 11" id="KW-1133">Transmembrane helix</keyword>
<evidence type="ECO:0000256" key="10">
    <source>
        <dbReference type="ARBA" id="ARBA00023170"/>
    </source>
</evidence>
<dbReference type="GO" id="GO:0005794">
    <property type="term" value="C:Golgi apparatus"/>
    <property type="evidence" value="ECO:0007669"/>
    <property type="project" value="TreeGrafter"/>
</dbReference>
<accession>A0A6A6WLW8</accession>
<dbReference type="InterPro" id="IPR019009">
    <property type="entry name" value="SRP_receptor_beta_su"/>
</dbReference>
<evidence type="ECO:0000313" key="13">
    <source>
        <dbReference type="Proteomes" id="UP000799437"/>
    </source>
</evidence>
<keyword evidence="4 11" id="KW-0812">Transmembrane</keyword>
<dbReference type="EMBL" id="ML996565">
    <property type="protein sequence ID" value="KAF2763195.1"/>
    <property type="molecule type" value="Genomic_DNA"/>
</dbReference>
<comment type="similarity">
    <text evidence="2">Belongs to the SRP receptor beta subunit family.</text>
</comment>
<keyword evidence="6" id="KW-0256">Endoplasmic reticulum</keyword>
<proteinExistence type="inferred from homology"/>
<name>A0A6A6WLW8_9PEZI</name>
<evidence type="ECO:0000256" key="1">
    <source>
        <dbReference type="ARBA" id="ARBA00004389"/>
    </source>
</evidence>
<keyword evidence="5" id="KW-0547">Nucleotide-binding</keyword>
<dbReference type="InterPro" id="IPR024156">
    <property type="entry name" value="Small_GTPase_ARF"/>
</dbReference>
<dbReference type="Gene3D" id="3.40.50.300">
    <property type="entry name" value="P-loop containing nucleotide triphosphate hydrolases"/>
    <property type="match status" value="1"/>
</dbReference>
<dbReference type="GO" id="GO:0003924">
    <property type="term" value="F:GTPase activity"/>
    <property type="evidence" value="ECO:0007669"/>
    <property type="project" value="TreeGrafter"/>
</dbReference>
<dbReference type="PANTHER" id="PTHR45909:SF1">
    <property type="entry name" value="ADP-RIBOSYLATION FACTOR-RELATED PROTEIN 1"/>
    <property type="match status" value="1"/>
</dbReference>
<dbReference type="GeneID" id="54484167"/>
<dbReference type="OrthoDB" id="41266at2759"/>
<keyword evidence="12" id="KW-0378">Hydrolase</keyword>
<dbReference type="GO" id="GO:0034067">
    <property type="term" value="P:protein localization to Golgi apparatus"/>
    <property type="evidence" value="ECO:0007669"/>
    <property type="project" value="TreeGrafter"/>
</dbReference>
<evidence type="ECO:0000256" key="8">
    <source>
        <dbReference type="ARBA" id="ARBA00023134"/>
    </source>
</evidence>
<dbReference type="AlphaFoldDB" id="A0A6A6WLW8"/>
<evidence type="ECO:0000256" key="4">
    <source>
        <dbReference type="ARBA" id="ARBA00022692"/>
    </source>
</evidence>
<evidence type="ECO:0000256" key="11">
    <source>
        <dbReference type="SAM" id="Phobius"/>
    </source>
</evidence>
<dbReference type="PANTHER" id="PTHR45909">
    <property type="entry name" value="ADP-RIBOSYLATION FACTOR-RELATED PROTEIN 1"/>
    <property type="match status" value="1"/>
</dbReference>
<dbReference type="RefSeq" id="XP_033605646.1">
    <property type="nucleotide sequence ID" value="XM_033743113.1"/>
</dbReference>
<dbReference type="CDD" id="cd04105">
    <property type="entry name" value="SR_beta"/>
    <property type="match status" value="1"/>
</dbReference>
<evidence type="ECO:0000256" key="2">
    <source>
        <dbReference type="ARBA" id="ARBA00005619"/>
    </source>
</evidence>
<comment type="subcellular location">
    <subcellularLocation>
        <location evidence="1">Endoplasmic reticulum membrane</location>
        <topology evidence="1">Single-pass membrane protein</topology>
    </subcellularLocation>
</comment>